<feature type="region of interest" description="Disordered" evidence="1">
    <location>
        <begin position="201"/>
        <end position="245"/>
    </location>
</feature>
<evidence type="ECO:0000313" key="3">
    <source>
        <dbReference type="Proteomes" id="UP001362999"/>
    </source>
</evidence>
<protein>
    <submittedName>
        <fullName evidence="2">Uncharacterized protein</fullName>
    </submittedName>
</protein>
<sequence length="245" mass="27848">MFLSNCFNQKTLREIMQVALLMPNIKYYIGNLTQTVITVAETAAVKLMPKEEEDRDTLAAWLNNQINNARYQLKKTITTSLSKDSGMQNIADLAAHLFSKRKYFSPTLSVYFRIALIRAEIQKNHHVDHFWSKVDDELQKMHEGGPEALVADLETCYEEDVDAFGDPSKSKCTPSTEMVGEKKPAWYRALHANVAKIQRVKLRTAPGKRKREEDDEADDSDKEPEDSEPPADEEEDDSGPPENVD</sequence>
<comment type="caution">
    <text evidence="2">The sequence shown here is derived from an EMBL/GenBank/DDBJ whole genome shotgun (WGS) entry which is preliminary data.</text>
</comment>
<evidence type="ECO:0000256" key="1">
    <source>
        <dbReference type="SAM" id="MobiDB-lite"/>
    </source>
</evidence>
<organism evidence="2 3">
    <name type="scientific">Favolaschia claudopus</name>
    <dbReference type="NCBI Taxonomy" id="2862362"/>
    <lineage>
        <taxon>Eukaryota</taxon>
        <taxon>Fungi</taxon>
        <taxon>Dikarya</taxon>
        <taxon>Basidiomycota</taxon>
        <taxon>Agaricomycotina</taxon>
        <taxon>Agaricomycetes</taxon>
        <taxon>Agaricomycetidae</taxon>
        <taxon>Agaricales</taxon>
        <taxon>Marasmiineae</taxon>
        <taxon>Mycenaceae</taxon>
        <taxon>Favolaschia</taxon>
    </lineage>
</organism>
<dbReference type="EMBL" id="JAWWNJ010000115">
    <property type="protein sequence ID" value="KAK6991825.1"/>
    <property type="molecule type" value="Genomic_DNA"/>
</dbReference>
<dbReference type="AlphaFoldDB" id="A0AAV9ZSV7"/>
<evidence type="ECO:0000313" key="2">
    <source>
        <dbReference type="EMBL" id="KAK6991825.1"/>
    </source>
</evidence>
<keyword evidence="3" id="KW-1185">Reference proteome</keyword>
<dbReference type="Proteomes" id="UP001362999">
    <property type="component" value="Unassembled WGS sequence"/>
</dbReference>
<proteinExistence type="predicted"/>
<feature type="compositionally biased region" description="Acidic residues" evidence="1">
    <location>
        <begin position="213"/>
        <end position="245"/>
    </location>
</feature>
<name>A0AAV9ZSV7_9AGAR</name>
<accession>A0AAV9ZSV7</accession>
<gene>
    <name evidence="2" type="ORF">R3P38DRAFT_2803520</name>
</gene>
<reference evidence="2 3" key="1">
    <citation type="journal article" date="2024" name="J Genomics">
        <title>Draft genome sequencing and assembly of Favolaschia claudopus CIRM-BRFM 2984 isolated from oak limbs.</title>
        <authorList>
            <person name="Navarro D."/>
            <person name="Drula E."/>
            <person name="Chaduli D."/>
            <person name="Cazenave R."/>
            <person name="Ahrendt S."/>
            <person name="Wang J."/>
            <person name="Lipzen A."/>
            <person name="Daum C."/>
            <person name="Barry K."/>
            <person name="Grigoriev I.V."/>
            <person name="Favel A."/>
            <person name="Rosso M.N."/>
            <person name="Martin F."/>
        </authorList>
    </citation>
    <scope>NUCLEOTIDE SEQUENCE [LARGE SCALE GENOMIC DNA]</scope>
    <source>
        <strain evidence="2 3">CIRM-BRFM 2984</strain>
    </source>
</reference>